<dbReference type="EMBL" id="RDDM01000526">
    <property type="protein sequence ID" value="RLY51702.1"/>
    <property type="molecule type" value="Genomic_DNA"/>
</dbReference>
<reference evidence="1 2" key="1">
    <citation type="submission" date="2018-10" db="EMBL/GenBank/DDBJ databases">
        <title>Comparison of Escherichia coli isolates recovered from retail chicken and from chicken fecal samples by antimicrobial susceptibility test and whole genome sequencing.</title>
        <authorList>
            <person name="Tang B."/>
            <person name="Ma Y."/>
            <person name="He X."/>
            <person name="Cao L."/>
            <person name="Xia X."/>
            <person name="Yang H."/>
        </authorList>
    </citation>
    <scope>NUCLEOTIDE SEQUENCE [LARGE SCALE GENOMIC DNA]</scope>
    <source>
        <strain evidence="1 2">CMJH98b</strain>
    </source>
</reference>
<protein>
    <submittedName>
        <fullName evidence="1">Metal-binding protein ZinT</fullName>
    </submittedName>
</protein>
<evidence type="ECO:0000313" key="1">
    <source>
        <dbReference type="EMBL" id="RLY51702.1"/>
    </source>
</evidence>
<feature type="non-terminal residue" evidence="1">
    <location>
        <position position="36"/>
    </location>
</feature>
<sequence length="36" mass="3856">MAIRLYKLAVALGVFIVSAPAFSHGHHSHGKPLTEV</sequence>
<dbReference type="Proteomes" id="UP000281340">
    <property type="component" value="Unassembled WGS sequence"/>
</dbReference>
<accession>A0A3L9HV08</accession>
<comment type="caution">
    <text evidence="1">The sequence shown here is derived from an EMBL/GenBank/DDBJ whole genome shotgun (WGS) entry which is preliminary data.</text>
</comment>
<proteinExistence type="predicted"/>
<organism evidence="1 2">
    <name type="scientific">Escherichia coli</name>
    <dbReference type="NCBI Taxonomy" id="562"/>
    <lineage>
        <taxon>Bacteria</taxon>
        <taxon>Pseudomonadati</taxon>
        <taxon>Pseudomonadota</taxon>
        <taxon>Gammaproteobacteria</taxon>
        <taxon>Enterobacterales</taxon>
        <taxon>Enterobacteriaceae</taxon>
        <taxon>Escherichia</taxon>
    </lineage>
</organism>
<name>A0A3L9HV08_ECOLX</name>
<gene>
    <name evidence="1" type="ORF">EAI46_27535</name>
</gene>
<evidence type="ECO:0000313" key="2">
    <source>
        <dbReference type="Proteomes" id="UP000281340"/>
    </source>
</evidence>
<dbReference type="AlphaFoldDB" id="A0A3L9HV08"/>